<organism evidence="3 4">
    <name type="scientific">Hymenobacter tibetensis</name>
    <dbReference type="NCBI Taxonomy" id="497967"/>
    <lineage>
        <taxon>Bacteria</taxon>
        <taxon>Pseudomonadati</taxon>
        <taxon>Bacteroidota</taxon>
        <taxon>Cytophagia</taxon>
        <taxon>Cytophagales</taxon>
        <taxon>Hymenobacteraceae</taxon>
        <taxon>Hymenobacter</taxon>
    </lineage>
</organism>
<gene>
    <name evidence="3" type="ORF">MTX78_07825</name>
</gene>
<protein>
    <recommendedName>
        <fullName evidence="5">Sulfatase-modifying factor enzyme domain-containing protein</fullName>
    </recommendedName>
</protein>
<evidence type="ECO:0000313" key="3">
    <source>
        <dbReference type="EMBL" id="UOG76497.1"/>
    </source>
</evidence>
<feature type="region of interest" description="Disordered" evidence="1">
    <location>
        <begin position="500"/>
        <end position="533"/>
    </location>
</feature>
<reference evidence="3 4" key="1">
    <citation type="submission" date="2022-03" db="EMBL/GenBank/DDBJ databases">
        <title>Hymenobactersp. isolated from the air.</title>
        <authorList>
            <person name="Won M."/>
            <person name="Kwon S.-W."/>
        </authorList>
    </citation>
    <scope>NUCLEOTIDE SEQUENCE [LARGE SCALE GENOMIC DNA]</scope>
    <source>
        <strain evidence="3 4">KACC 21982</strain>
    </source>
</reference>
<evidence type="ECO:0008006" key="5">
    <source>
        <dbReference type="Google" id="ProtNLM"/>
    </source>
</evidence>
<sequence>MRKCYAFLLVLLLSWGTVQANNLTVSNVRLTNNTGSRADILFDIQWDNSWRDATNWDAAWVFVKYRAVGSTTGWSHATLGFNQPQTPAGVAWSDTNDGTGLLLHRAGTGSGSFAAAGVRVTWNAAAQGLSLNTGSSYEIKVYATEMVYIPEGAFNLNSTKQAALEAEFQRVAGSLTQLTSEAALPAGAIRWAKEGGGGGSGNEITVGDTIYAGSAALSAAYPKGVGAQYCMKYELSQGQYTDFLNALSRTQQIRRVPVNIANDSPAGGATYVMANASTAAGAQRNTITCPASGMGTTLPVVFSCARPDRAANFLIWADGAAYLDWAGLAPMTELQYEKICRGPEPAVASEYAWGNASITAARTISGTENGTETTDIAANCAYNNETFAGGDGGAGPLRCGIFARAATTRQQSGATYYGVMEMTANCWERCVTVAAQDGGRPTNAGLFDGSPGDGALAATGEHNQLTWPNSTDVLGSNFRGGNWSRPDSWAAVSDRRYGGSALADRTSHRSIRGVRTMSGPGAPSAPTGSGTGFSSTKFQGGAFDGYDSSAPALVQAVRNACATCGQVRAVVLPHPVAETAVLRLSGRPTLHDATLTLRDALGRTVRQVTHLKGLDLPVNRAGLAPGLYFYEVHQDGEVVVNPGRLVVE</sequence>
<dbReference type="InterPro" id="IPR042095">
    <property type="entry name" value="SUMF_sf"/>
</dbReference>
<keyword evidence="4" id="KW-1185">Reference proteome</keyword>
<evidence type="ECO:0000256" key="2">
    <source>
        <dbReference type="SAM" id="SignalP"/>
    </source>
</evidence>
<dbReference type="RefSeq" id="WP_243801461.1">
    <property type="nucleotide sequence ID" value="NZ_CP094669.1"/>
</dbReference>
<keyword evidence="2" id="KW-0732">Signal</keyword>
<dbReference type="SUPFAM" id="SSF56436">
    <property type="entry name" value="C-type lectin-like"/>
    <property type="match status" value="1"/>
</dbReference>
<dbReference type="Proteomes" id="UP000831113">
    <property type="component" value="Chromosome"/>
</dbReference>
<dbReference type="Gene3D" id="3.90.1580.10">
    <property type="entry name" value="paralog of FGE (formylglycine-generating enzyme)"/>
    <property type="match status" value="1"/>
</dbReference>
<dbReference type="InterPro" id="IPR016187">
    <property type="entry name" value="CTDL_fold"/>
</dbReference>
<name>A0ABY4D394_9BACT</name>
<accession>A0ABY4D394</accession>
<evidence type="ECO:0000256" key="1">
    <source>
        <dbReference type="SAM" id="MobiDB-lite"/>
    </source>
</evidence>
<feature type="signal peptide" evidence="2">
    <location>
        <begin position="1"/>
        <end position="20"/>
    </location>
</feature>
<feature type="compositionally biased region" description="Low complexity" evidence="1">
    <location>
        <begin position="518"/>
        <end position="528"/>
    </location>
</feature>
<evidence type="ECO:0000313" key="4">
    <source>
        <dbReference type="Proteomes" id="UP000831113"/>
    </source>
</evidence>
<proteinExistence type="predicted"/>
<feature type="chain" id="PRO_5047350719" description="Sulfatase-modifying factor enzyme domain-containing protein" evidence="2">
    <location>
        <begin position="21"/>
        <end position="648"/>
    </location>
</feature>
<dbReference type="EMBL" id="CP094669">
    <property type="protein sequence ID" value="UOG76497.1"/>
    <property type="molecule type" value="Genomic_DNA"/>
</dbReference>